<protein>
    <recommendedName>
        <fullName evidence="9">Peptidase M12B domain-containing protein</fullName>
    </recommendedName>
</protein>
<dbReference type="Pfam" id="PF13688">
    <property type="entry name" value="Reprolysin_5"/>
    <property type="match status" value="1"/>
</dbReference>
<evidence type="ECO:0000259" key="9">
    <source>
        <dbReference type="PROSITE" id="PS50215"/>
    </source>
</evidence>
<dbReference type="SUPFAM" id="SSF55486">
    <property type="entry name" value="Metalloproteases ('zincins'), catalytic domain"/>
    <property type="match status" value="1"/>
</dbReference>
<keyword evidence="11" id="KW-1185">Reference proteome</keyword>
<evidence type="ECO:0000256" key="8">
    <source>
        <dbReference type="PROSITE-ProRule" id="PRU00276"/>
    </source>
</evidence>
<keyword evidence="6" id="KW-1015">Disulfide bond</keyword>
<dbReference type="Proteomes" id="UP001634394">
    <property type="component" value="Unassembled WGS sequence"/>
</dbReference>
<feature type="binding site" evidence="8">
    <location>
        <position position="29"/>
    </location>
    <ligand>
        <name>Zn(2+)</name>
        <dbReference type="ChEBI" id="CHEBI:29105"/>
        <note>catalytic</note>
    </ligand>
</feature>
<feature type="binding site" evidence="8">
    <location>
        <position position="25"/>
    </location>
    <ligand>
        <name>Zn(2+)</name>
        <dbReference type="ChEBI" id="CHEBI:29105"/>
        <note>catalytic</note>
    </ligand>
</feature>
<comment type="caution">
    <text evidence="8">Lacks conserved residue(s) required for the propagation of feature annotation.</text>
</comment>
<name>A0ABD3V400_SINWO</name>
<dbReference type="Pfam" id="PF17771">
    <property type="entry name" value="ADAMTS_CR_2"/>
    <property type="match status" value="1"/>
</dbReference>
<reference evidence="10 11" key="1">
    <citation type="submission" date="2024-11" db="EMBL/GenBank/DDBJ databases">
        <title>Chromosome-level genome assembly of the freshwater bivalve Anodonta woodiana.</title>
        <authorList>
            <person name="Chen X."/>
        </authorList>
    </citation>
    <scope>NUCLEOTIDE SEQUENCE [LARGE SCALE GENOMIC DNA]</scope>
    <source>
        <strain evidence="10">MN2024</strain>
        <tissue evidence="10">Gills</tissue>
    </source>
</reference>
<keyword evidence="1" id="KW-0645">Protease</keyword>
<evidence type="ECO:0000256" key="7">
    <source>
        <dbReference type="ARBA" id="ARBA00023180"/>
    </source>
</evidence>
<keyword evidence="7" id="KW-0325">Glycoprotein</keyword>
<feature type="binding site" evidence="8">
    <location>
        <position position="35"/>
    </location>
    <ligand>
        <name>Zn(2+)</name>
        <dbReference type="ChEBI" id="CHEBI:29105"/>
        <note>catalytic</note>
    </ligand>
</feature>
<gene>
    <name evidence="10" type="ORF">ACJMK2_014499</name>
</gene>
<dbReference type="PROSITE" id="PS50215">
    <property type="entry name" value="ADAM_MEPRO"/>
    <property type="match status" value="1"/>
</dbReference>
<evidence type="ECO:0000256" key="2">
    <source>
        <dbReference type="ARBA" id="ARBA00022723"/>
    </source>
</evidence>
<dbReference type="InterPro" id="IPR001590">
    <property type="entry name" value="Peptidase_M12B"/>
</dbReference>
<organism evidence="10 11">
    <name type="scientific">Sinanodonta woodiana</name>
    <name type="common">Chinese pond mussel</name>
    <name type="synonym">Anodonta woodiana</name>
    <dbReference type="NCBI Taxonomy" id="1069815"/>
    <lineage>
        <taxon>Eukaryota</taxon>
        <taxon>Metazoa</taxon>
        <taxon>Spiralia</taxon>
        <taxon>Lophotrochozoa</taxon>
        <taxon>Mollusca</taxon>
        <taxon>Bivalvia</taxon>
        <taxon>Autobranchia</taxon>
        <taxon>Heteroconchia</taxon>
        <taxon>Palaeoheterodonta</taxon>
        <taxon>Unionida</taxon>
        <taxon>Unionoidea</taxon>
        <taxon>Unionidae</taxon>
        <taxon>Unioninae</taxon>
        <taxon>Sinanodonta</taxon>
    </lineage>
</organism>
<dbReference type="Gene3D" id="3.40.390.10">
    <property type="entry name" value="Collagenase (Catalytic Domain)"/>
    <property type="match status" value="1"/>
</dbReference>
<keyword evidence="5" id="KW-0482">Metalloprotease</keyword>
<evidence type="ECO:0000313" key="10">
    <source>
        <dbReference type="EMBL" id="KAL3855283.1"/>
    </source>
</evidence>
<dbReference type="InterPro" id="IPR041645">
    <property type="entry name" value="ADAMTS_CR_2"/>
</dbReference>
<dbReference type="PANTHER" id="PTHR13723">
    <property type="entry name" value="ADAMTS A DISINTEGRIN AND METALLOPROTEASE WITH THROMBOSPONDIN MOTIFS PROTEASE"/>
    <property type="match status" value="1"/>
</dbReference>
<dbReference type="GO" id="GO:0008237">
    <property type="term" value="F:metallopeptidase activity"/>
    <property type="evidence" value="ECO:0007669"/>
    <property type="project" value="UniProtKB-KW"/>
</dbReference>
<keyword evidence="3" id="KW-0378">Hydrolase</keyword>
<accession>A0ABD3V400</accession>
<evidence type="ECO:0000256" key="3">
    <source>
        <dbReference type="ARBA" id="ARBA00022801"/>
    </source>
</evidence>
<evidence type="ECO:0000256" key="5">
    <source>
        <dbReference type="ARBA" id="ARBA00023049"/>
    </source>
</evidence>
<evidence type="ECO:0000256" key="1">
    <source>
        <dbReference type="ARBA" id="ARBA00022670"/>
    </source>
</evidence>
<keyword evidence="4 8" id="KW-0862">Zinc</keyword>
<dbReference type="GO" id="GO:0006508">
    <property type="term" value="P:proteolysis"/>
    <property type="evidence" value="ECO:0007669"/>
    <property type="project" value="UniProtKB-KW"/>
</dbReference>
<dbReference type="GO" id="GO:0046872">
    <property type="term" value="F:metal ion binding"/>
    <property type="evidence" value="ECO:0007669"/>
    <property type="project" value="UniProtKB-KW"/>
</dbReference>
<comment type="caution">
    <text evidence="10">The sequence shown here is derived from an EMBL/GenBank/DDBJ whole genome shotgun (WGS) entry which is preliminary data.</text>
</comment>
<dbReference type="InterPro" id="IPR024079">
    <property type="entry name" value="MetalloPept_cat_dom_sf"/>
</dbReference>
<feature type="non-terminal residue" evidence="10">
    <location>
        <position position="1"/>
    </location>
</feature>
<evidence type="ECO:0000313" key="11">
    <source>
        <dbReference type="Proteomes" id="UP001634394"/>
    </source>
</evidence>
<dbReference type="EMBL" id="JBJQND010000014">
    <property type="protein sequence ID" value="KAL3855283.1"/>
    <property type="molecule type" value="Genomic_DNA"/>
</dbReference>
<feature type="domain" description="Peptidase M12B" evidence="9">
    <location>
        <begin position="1"/>
        <end position="88"/>
    </location>
</feature>
<dbReference type="InterPro" id="IPR050439">
    <property type="entry name" value="ADAMTS_ADAMTS-like"/>
</dbReference>
<dbReference type="AlphaFoldDB" id="A0ABD3V400"/>
<proteinExistence type="predicted"/>
<dbReference type="Gene3D" id="3.40.1620.60">
    <property type="match status" value="1"/>
</dbReference>
<evidence type="ECO:0000256" key="6">
    <source>
        <dbReference type="ARBA" id="ARBA00023157"/>
    </source>
</evidence>
<keyword evidence="2 8" id="KW-0479">Metal-binding</keyword>
<evidence type="ECO:0000256" key="4">
    <source>
        <dbReference type="ARBA" id="ARBA00022833"/>
    </source>
</evidence>
<feature type="active site" evidence="8">
    <location>
        <position position="26"/>
    </location>
</feature>
<sequence length="180" mass="20154">VCNVGKRISIVRATDYLFTSLGAAHELGHSLGASHDGEDGARACSANDYYIMTPKEPGIHPSIPYPTNLWTFSRCSIEAFKRVLRTKDCVKKPGNLYNADEYTKFIQQEPGEAYSLNHQCHVILGPGSTYCGVVPLNMCYIMCTDPRTGRCRDRFYMAARGTECGRNMWCIQARCVRKAK</sequence>